<dbReference type="EMBL" id="BKCJ010348711">
    <property type="protein sequence ID" value="GEZ96555.1"/>
    <property type="molecule type" value="Genomic_DNA"/>
</dbReference>
<proteinExistence type="predicted"/>
<organism evidence="1">
    <name type="scientific">Tanacetum cinerariifolium</name>
    <name type="common">Dalmatian daisy</name>
    <name type="synonym">Chrysanthemum cinerariifolium</name>
    <dbReference type="NCBI Taxonomy" id="118510"/>
    <lineage>
        <taxon>Eukaryota</taxon>
        <taxon>Viridiplantae</taxon>
        <taxon>Streptophyta</taxon>
        <taxon>Embryophyta</taxon>
        <taxon>Tracheophyta</taxon>
        <taxon>Spermatophyta</taxon>
        <taxon>Magnoliopsida</taxon>
        <taxon>eudicotyledons</taxon>
        <taxon>Gunneridae</taxon>
        <taxon>Pentapetalae</taxon>
        <taxon>asterids</taxon>
        <taxon>campanulids</taxon>
        <taxon>Asterales</taxon>
        <taxon>Asteraceae</taxon>
        <taxon>Asteroideae</taxon>
        <taxon>Anthemideae</taxon>
        <taxon>Anthemidinae</taxon>
        <taxon>Tanacetum</taxon>
    </lineage>
</organism>
<evidence type="ECO:0000313" key="1">
    <source>
        <dbReference type="EMBL" id="GEZ96555.1"/>
    </source>
</evidence>
<protein>
    <submittedName>
        <fullName evidence="1">Reverse transcriptase domain-containing protein</fullName>
    </submittedName>
</protein>
<keyword evidence="1" id="KW-0808">Transferase</keyword>
<feature type="non-terminal residue" evidence="1">
    <location>
        <position position="1"/>
    </location>
</feature>
<accession>A0A699IYC3</accession>
<gene>
    <name evidence="1" type="ORF">Tci_568528</name>
</gene>
<reference evidence="1" key="1">
    <citation type="journal article" date="2019" name="Sci. Rep.">
        <title>Draft genome of Tanacetum cinerariifolium, the natural source of mosquito coil.</title>
        <authorList>
            <person name="Yamashiro T."/>
            <person name="Shiraishi A."/>
            <person name="Satake H."/>
            <person name="Nakayama K."/>
        </authorList>
    </citation>
    <scope>NUCLEOTIDE SEQUENCE</scope>
</reference>
<keyword evidence="1" id="KW-0695">RNA-directed DNA polymerase</keyword>
<keyword evidence="1" id="KW-0548">Nucleotidyltransferase</keyword>
<name>A0A699IYC3_TANCI</name>
<dbReference type="AlphaFoldDB" id="A0A699IYC3"/>
<comment type="caution">
    <text evidence="1">The sequence shown here is derived from an EMBL/GenBank/DDBJ whole genome shotgun (WGS) entry which is preliminary data.</text>
</comment>
<sequence length="158" mass="17933">ITFNLDQTSRYSANYDVMSINRIDLIDVACEEYSQEVLEFSVSSNPTPSTEPIVFISSPTLTPLGDSDFFLEETDAYLPIEDEPISSKINDSFYDSEGYIILLEDFLNDDPSSPPLPPQELKVIERKNEKSSIDEPPMVELKDLPTHLEYAFLEGELR</sequence>
<dbReference type="GO" id="GO:0003964">
    <property type="term" value="F:RNA-directed DNA polymerase activity"/>
    <property type="evidence" value="ECO:0007669"/>
    <property type="project" value="UniProtKB-KW"/>
</dbReference>